<dbReference type="PROSITE" id="PS51257">
    <property type="entry name" value="PROKAR_LIPOPROTEIN"/>
    <property type="match status" value="1"/>
</dbReference>
<reference evidence="1 2" key="1">
    <citation type="journal article" date="2018" name="Front. Microbiol.">
        <title>Phylogeny of Vibrio vulnificus from the Analysis of the Core-Genome: Implications for Intra-Species Taxonomy.</title>
        <authorList>
            <person name="Roig F.J."/>
            <person name="Gonzalez-Candelas F."/>
            <person name="Sanjuan E."/>
            <person name="Fouz B."/>
            <person name="Feil E.J."/>
            <person name="Llorens C."/>
            <person name="Baker-Austin C."/>
            <person name="Oliver J.D."/>
            <person name="Danin-Poleg Y."/>
            <person name="Gibas C.J."/>
            <person name="Kashi Y."/>
            <person name="Gulig P.A."/>
            <person name="Morrison S.S."/>
            <person name="Amaro C."/>
        </authorList>
    </citation>
    <scope>NUCLEOTIDE SEQUENCE [LARGE SCALE GENOMIC DNA]</scope>
    <source>
        <strain evidence="1 2">CECT4608</strain>
    </source>
</reference>
<accession>A0A2S3R295</accession>
<dbReference type="RefSeq" id="WP_043011213.1">
    <property type="nucleotide sequence ID" value="NZ_PDGH01000101.1"/>
</dbReference>
<dbReference type="Proteomes" id="UP000237466">
    <property type="component" value="Unassembled WGS sequence"/>
</dbReference>
<comment type="caution">
    <text evidence="1">The sequence shown here is derived from an EMBL/GenBank/DDBJ whole genome shotgun (WGS) entry which is preliminary data.</text>
</comment>
<evidence type="ECO:0008006" key="3">
    <source>
        <dbReference type="Google" id="ProtNLM"/>
    </source>
</evidence>
<dbReference type="AlphaFoldDB" id="A0A2S3R295"/>
<proteinExistence type="predicted"/>
<gene>
    <name evidence="1" type="ORF">CRN52_14250</name>
</gene>
<organism evidence="1 2">
    <name type="scientific">Vibrio vulnificus</name>
    <dbReference type="NCBI Taxonomy" id="672"/>
    <lineage>
        <taxon>Bacteria</taxon>
        <taxon>Pseudomonadati</taxon>
        <taxon>Pseudomonadota</taxon>
        <taxon>Gammaproteobacteria</taxon>
        <taxon>Vibrionales</taxon>
        <taxon>Vibrionaceae</taxon>
        <taxon>Vibrio</taxon>
    </lineage>
</organism>
<dbReference type="EMBL" id="PDGH01000101">
    <property type="protein sequence ID" value="POB47238.1"/>
    <property type="molecule type" value="Genomic_DNA"/>
</dbReference>
<evidence type="ECO:0000313" key="1">
    <source>
        <dbReference type="EMBL" id="POB47238.1"/>
    </source>
</evidence>
<name>A0A2S3R295_VIBVL</name>
<evidence type="ECO:0000313" key="2">
    <source>
        <dbReference type="Proteomes" id="UP000237466"/>
    </source>
</evidence>
<protein>
    <recommendedName>
        <fullName evidence="3">Lipoprotein</fullName>
    </recommendedName>
</protein>
<sequence>MKNSLKLGSAFIASVLLMGCAKSVDDSPFVKRQVLLGEPSTAIGSTTINIFDAGYKYGHQEIVVNFDKIPYGVKFNNCNDSELENCPSEIKIFSTGFKSKPVTVDVNVTYKLADKIVSEDEGEDDVKPVTLKFEKVFTYMSWGEQMKTPEPPKPKGEGVQLVDKEVSVSIYKKPAN</sequence>